<gene>
    <name evidence="3" type="ORF">IW248_002803</name>
</gene>
<dbReference type="SUPFAM" id="SSF52266">
    <property type="entry name" value="SGNH hydrolase"/>
    <property type="match status" value="1"/>
</dbReference>
<reference evidence="3 4" key="1">
    <citation type="submission" date="2020-11" db="EMBL/GenBank/DDBJ databases">
        <title>Sequencing the genomes of 1000 actinobacteria strains.</title>
        <authorList>
            <person name="Klenk H.-P."/>
        </authorList>
    </citation>
    <scope>NUCLEOTIDE SEQUENCE [LARGE SCALE GENOMIC DNA]</scope>
    <source>
        <strain evidence="3 4">DSM 101692</strain>
    </source>
</reference>
<protein>
    <submittedName>
        <fullName evidence="3">Lysophospholipase L1-like esterase</fullName>
    </submittedName>
</protein>
<evidence type="ECO:0000256" key="1">
    <source>
        <dbReference type="SAM" id="MobiDB-lite"/>
    </source>
</evidence>
<dbReference type="PANTHER" id="PTHR30383:SF29">
    <property type="entry name" value="SGNH HYDROLASE-TYPE ESTERASE DOMAIN-CONTAINING PROTEIN"/>
    <property type="match status" value="1"/>
</dbReference>
<feature type="domain" description="SGNH hydrolase-type esterase" evidence="2">
    <location>
        <begin position="22"/>
        <end position="195"/>
    </location>
</feature>
<dbReference type="Proteomes" id="UP000614915">
    <property type="component" value="Unassembled WGS sequence"/>
</dbReference>
<evidence type="ECO:0000259" key="2">
    <source>
        <dbReference type="Pfam" id="PF13472"/>
    </source>
</evidence>
<comment type="caution">
    <text evidence="3">The sequence shown here is derived from an EMBL/GenBank/DDBJ whole genome shotgun (WGS) entry which is preliminary data.</text>
</comment>
<dbReference type="EMBL" id="JADOTX010000001">
    <property type="protein sequence ID" value="MBG6066516.1"/>
    <property type="molecule type" value="Genomic_DNA"/>
</dbReference>
<evidence type="ECO:0000313" key="4">
    <source>
        <dbReference type="Proteomes" id="UP000614915"/>
    </source>
</evidence>
<dbReference type="PANTHER" id="PTHR30383">
    <property type="entry name" value="THIOESTERASE 1/PROTEASE 1/LYSOPHOSPHOLIPASE L1"/>
    <property type="match status" value="1"/>
</dbReference>
<accession>A0ABS0JHI0</accession>
<keyword evidence="4" id="KW-1185">Reference proteome</keyword>
<dbReference type="Pfam" id="PF13472">
    <property type="entry name" value="Lipase_GDSL_2"/>
    <property type="match status" value="1"/>
</dbReference>
<organism evidence="3 4">
    <name type="scientific">Micromonospora ureilytica</name>
    <dbReference type="NCBI Taxonomy" id="709868"/>
    <lineage>
        <taxon>Bacteria</taxon>
        <taxon>Bacillati</taxon>
        <taxon>Actinomycetota</taxon>
        <taxon>Actinomycetes</taxon>
        <taxon>Micromonosporales</taxon>
        <taxon>Micromonosporaceae</taxon>
        <taxon>Micromonospora</taxon>
    </lineage>
</organism>
<name>A0ABS0JHI0_9ACTN</name>
<dbReference type="Gene3D" id="3.40.50.1110">
    <property type="entry name" value="SGNH hydrolase"/>
    <property type="match status" value="1"/>
</dbReference>
<sequence>MRLPPTEEPGATGSRRDLRVCFFGDSFTAGVGDPSGVGWVGRVAAAARAQGHDLTVYNMGVRRDTSLDVAQRWLPEARVRLKDGQAFGVVFALGTNDVDMQLGQVRVPPDRSLAMLAAMLDDAHAALWHTLVVGPPPVLDRQASKRAADLAAAMAQVCTTRSVPFVDVTELSADPVWSQEIAAGDAYHPFAAGYASLAALVEPVLLRWLAGMPADLSSSDGGGPLPPAGSTDLGPARAEGHPAQR</sequence>
<dbReference type="RefSeq" id="WP_196927313.1">
    <property type="nucleotide sequence ID" value="NZ_JADOTX010000001.1"/>
</dbReference>
<evidence type="ECO:0000313" key="3">
    <source>
        <dbReference type="EMBL" id="MBG6066516.1"/>
    </source>
</evidence>
<dbReference type="InterPro" id="IPR013830">
    <property type="entry name" value="SGNH_hydro"/>
</dbReference>
<dbReference type="InterPro" id="IPR051532">
    <property type="entry name" value="Ester_Hydrolysis_Enzymes"/>
</dbReference>
<feature type="region of interest" description="Disordered" evidence="1">
    <location>
        <begin position="217"/>
        <end position="245"/>
    </location>
</feature>
<dbReference type="InterPro" id="IPR036514">
    <property type="entry name" value="SGNH_hydro_sf"/>
</dbReference>
<proteinExistence type="predicted"/>